<protein>
    <recommendedName>
        <fullName evidence="4">DUF1570 domain-containing protein</fullName>
    </recommendedName>
</protein>
<keyword evidence="3" id="KW-1185">Reference proteome</keyword>
<dbReference type="RefSeq" id="WP_282011860.1">
    <property type="nucleotide sequence ID" value="NZ_OX336137.1"/>
</dbReference>
<gene>
    <name evidence="2" type="ORF">NSPWAT_2143</name>
</gene>
<sequence>MRTVPFKVRVGIGVCLLLVWAAVAAAQPPVGVGELNSLIDPHRPKPDPTGRVDRLQSFEMQLPLGDSDALTTFLIPGFQNYECGRCHQPAEIVEKAQARMQWALTRLKEMMPEVREIPIRQYIIQPYADALLQEGQLAHATFDTIRISPASILIDEKAYGRATHLHEVLHLSQPFLGHVNELEAYGLNVRSDPRFLLLNYPYFEDVMRAFFVPELDEILNAYFERSTRDKLNVPREVQWFLSDFDEDVLNRLATGVQSMTPVLEAASRLYRAHPLEAAYWSERTGIRSFLLDVAAVRTLTLPEAPVSGKAFQQAMDIFDLQMTKDDNTRLGYIIDRKNEAQMHLKHGMNIKDSSQRSILYFHYLKRRFLGTADEVDLSVPEAAREDFLNFVQAKLGGIEKMMELPGMTAVEKQAGRKLVDAIKQKSPR</sequence>
<keyword evidence="1" id="KW-0732">Signal</keyword>
<evidence type="ECO:0000256" key="1">
    <source>
        <dbReference type="SAM" id="SignalP"/>
    </source>
</evidence>
<evidence type="ECO:0008006" key="4">
    <source>
        <dbReference type="Google" id="ProtNLM"/>
    </source>
</evidence>
<evidence type="ECO:0000313" key="3">
    <source>
        <dbReference type="Proteomes" id="UP001157733"/>
    </source>
</evidence>
<organism evidence="2 3">
    <name type="scientific">Nitrospina watsonii</name>
    <dbReference type="NCBI Taxonomy" id="1323948"/>
    <lineage>
        <taxon>Bacteria</taxon>
        <taxon>Pseudomonadati</taxon>
        <taxon>Nitrospinota/Tectimicrobiota group</taxon>
        <taxon>Nitrospinota</taxon>
        <taxon>Nitrospinia</taxon>
        <taxon>Nitrospinales</taxon>
        <taxon>Nitrospinaceae</taxon>
        <taxon>Nitrospina</taxon>
    </lineage>
</organism>
<dbReference type="Proteomes" id="UP001157733">
    <property type="component" value="Chromosome"/>
</dbReference>
<proteinExistence type="predicted"/>
<feature type="chain" id="PRO_5046018642" description="DUF1570 domain-containing protein" evidence="1">
    <location>
        <begin position="27"/>
        <end position="428"/>
    </location>
</feature>
<name>A0ABM9HFE7_9BACT</name>
<reference evidence="2 3" key="1">
    <citation type="submission" date="2022-09" db="EMBL/GenBank/DDBJ databases">
        <authorList>
            <person name="Kop L."/>
        </authorList>
    </citation>
    <scope>NUCLEOTIDE SEQUENCE [LARGE SCALE GENOMIC DNA]</scope>
    <source>
        <strain evidence="2 3">347</strain>
    </source>
</reference>
<evidence type="ECO:0000313" key="2">
    <source>
        <dbReference type="EMBL" id="CAI2718999.1"/>
    </source>
</evidence>
<accession>A0ABM9HFE7</accession>
<dbReference type="EMBL" id="OX336137">
    <property type="protein sequence ID" value="CAI2718999.1"/>
    <property type="molecule type" value="Genomic_DNA"/>
</dbReference>
<feature type="signal peptide" evidence="1">
    <location>
        <begin position="1"/>
        <end position="26"/>
    </location>
</feature>